<evidence type="ECO:0000256" key="1">
    <source>
        <dbReference type="ARBA" id="ARBA00004141"/>
    </source>
</evidence>
<dbReference type="Gene3D" id="3.40.50.1000">
    <property type="entry name" value="HAD superfamily/HAD-like"/>
    <property type="match status" value="1"/>
</dbReference>
<dbReference type="NCBIfam" id="TIGR01494">
    <property type="entry name" value="ATPase_P-type"/>
    <property type="match status" value="2"/>
</dbReference>
<dbReference type="SUPFAM" id="SSF56784">
    <property type="entry name" value="HAD-like"/>
    <property type="match status" value="1"/>
</dbReference>
<keyword evidence="3" id="KW-0597">Phosphoprotein</keyword>
<evidence type="ECO:0000256" key="5">
    <source>
        <dbReference type="ARBA" id="ARBA00022723"/>
    </source>
</evidence>
<dbReference type="GO" id="GO:0005886">
    <property type="term" value="C:plasma membrane"/>
    <property type="evidence" value="ECO:0007669"/>
    <property type="project" value="UniProtKB-SubCell"/>
</dbReference>
<feature type="transmembrane region" description="Helical" evidence="12">
    <location>
        <begin position="657"/>
        <end position="679"/>
    </location>
</feature>
<accession>A0AAV9IJ72</accession>
<feature type="transmembrane region" description="Helical" evidence="12">
    <location>
        <begin position="284"/>
        <end position="306"/>
    </location>
</feature>
<feature type="domain" description="Cation-transporting P-type ATPase N-terminal" evidence="14">
    <location>
        <begin position="18"/>
        <end position="90"/>
    </location>
</feature>
<feature type="transmembrane region" description="Helical" evidence="12">
    <location>
        <begin position="786"/>
        <end position="807"/>
    </location>
</feature>
<dbReference type="EMBL" id="JANCYU010000052">
    <property type="protein sequence ID" value="KAK4527490.1"/>
    <property type="molecule type" value="Genomic_DNA"/>
</dbReference>
<evidence type="ECO:0000256" key="2">
    <source>
        <dbReference type="ARBA" id="ARBA00008804"/>
    </source>
</evidence>
<reference evidence="15 16" key="1">
    <citation type="submission" date="2022-07" db="EMBL/GenBank/DDBJ databases">
        <title>Genome-wide signatures of adaptation to extreme environments.</title>
        <authorList>
            <person name="Cho C.H."/>
            <person name="Yoon H.S."/>
        </authorList>
    </citation>
    <scope>NUCLEOTIDE SEQUENCE [LARGE SCALE GENOMIC DNA]</scope>
    <source>
        <strain evidence="15 16">108.79 E11</strain>
    </source>
</reference>
<evidence type="ECO:0000313" key="16">
    <source>
        <dbReference type="Proteomes" id="UP001300502"/>
    </source>
</evidence>
<evidence type="ECO:0000256" key="10">
    <source>
        <dbReference type="ARBA" id="ARBA00022989"/>
    </source>
</evidence>
<keyword evidence="12" id="KW-0813">Transport</keyword>
<dbReference type="InterPro" id="IPR036412">
    <property type="entry name" value="HAD-like_sf"/>
</dbReference>
<dbReference type="InterPro" id="IPR008250">
    <property type="entry name" value="ATPase_P-typ_transduc_dom_A_sf"/>
</dbReference>
<dbReference type="SUPFAM" id="SSF81665">
    <property type="entry name" value="Calcium ATPase, transmembrane domain M"/>
    <property type="match status" value="1"/>
</dbReference>
<keyword evidence="7 12" id="KW-0067">ATP-binding</keyword>
<sequence>MSAERERSLSVSLINSDEIKEVDIDECLKLMQTSEGGLTTEEANRRFEKFGPNALPKKKKNPILQFLSFMWNPLSWVMEGAALVAIAVSNGDGKPPDWEDFTGIVLLLLINSSIGYYEESQAGDAVAALMAALAPQAKVLRDGEWQTIEASELVPGDIVYIKLGDVIPADGRLCKGDELKVDQAALTGESLPVTKGPGDDVYSGSTVKQGETKLLVIGTGLNTFFGKAAHLVESTETSGHFQAILAAIGTFCMSWILFFIFLLIVTMYPHSSLHYNYREGIDDILVLLIGGIPIAMPTVLSVTLAIGAHQLAEKKAIVTRMTAIEELSAMDILCSDKTGTLTLNQLTIEKDVLRVFDDRFSVNDCMVFAARSSRVENQDAIDYAIVNSLPDPADARRGIDELHFLPFDPVGKRTAITYKDHKDGKKYRITKGAPQIILNLAYNKDEIQQEVNEVIDDYANRGFRALGIAIAELPDNIEAGEDPPEGCKWEFIALIPIFDPPRHDTKETIERALEKGVDVKMVTGDHLKIAKETARRLGLGTNIYEADTIAHPEKTEQKFGKSVGELCEEADGFAGVFPEHKFQIVQELQKMGHTVGMTGDGVNDAPALKAAQIGIAVAGATDAARGAADIVLTEPGLSVIIDAIIGSRQIFQRMKNYSMYACSVTVRIVVNFSIMVWAFRFNMPPFMILILAYLNDGTIMTISKDRVKPSPHPDRWNLGEVFILATALGWWLTAATLIYFTTLYKTSFWTDTFPLYADWKNPKLLAIRPPYFTYGPQNSFMLKSLIYLQVSMIGQALIFCTRAYWMFFMDRPGILLMGAFCTAQTLATFLSVYANWGFTNIEGVGWGWAATAWVWNVVWFLPCDFVKIGVRTIILSKRYREWSSRVFKKLSIRRLLRRFRDDDEEESEEGEEEEEDEENGKKKKKNNNGKKNNNNNGKKKSKKQKSKTNIL</sequence>
<comment type="catalytic activity">
    <reaction evidence="12">
        <text>ATP + H2O + H(+)(in) = ADP + phosphate + 2 H(+)(out)</text>
        <dbReference type="Rhea" id="RHEA:20852"/>
        <dbReference type="ChEBI" id="CHEBI:15377"/>
        <dbReference type="ChEBI" id="CHEBI:15378"/>
        <dbReference type="ChEBI" id="CHEBI:30616"/>
        <dbReference type="ChEBI" id="CHEBI:43474"/>
        <dbReference type="ChEBI" id="CHEBI:456216"/>
        <dbReference type="EC" id="7.1.2.1"/>
    </reaction>
</comment>
<dbReference type="NCBIfam" id="TIGR01647">
    <property type="entry name" value="ATPase-IIIA_H"/>
    <property type="match status" value="1"/>
</dbReference>
<gene>
    <name evidence="15" type="ORF">GAYE_SCF40G5412</name>
</gene>
<evidence type="ECO:0000256" key="3">
    <source>
        <dbReference type="ARBA" id="ARBA00022553"/>
    </source>
</evidence>
<dbReference type="FunFam" id="3.40.1110.10:FF:000005">
    <property type="entry name" value="Plasma membrane ATPase"/>
    <property type="match status" value="1"/>
</dbReference>
<feature type="compositionally biased region" description="Basic residues" evidence="13">
    <location>
        <begin position="937"/>
        <end position="951"/>
    </location>
</feature>
<dbReference type="SFLD" id="SFLDG00002">
    <property type="entry name" value="C1.7:_P-type_atpase_like"/>
    <property type="match status" value="1"/>
</dbReference>
<feature type="transmembrane region" description="Helical" evidence="12">
    <location>
        <begin position="814"/>
        <end position="834"/>
    </location>
</feature>
<feature type="transmembrane region" description="Helical" evidence="12">
    <location>
        <begin position="243"/>
        <end position="264"/>
    </location>
</feature>
<dbReference type="EC" id="7.1.2.1" evidence="12"/>
<evidence type="ECO:0000256" key="8">
    <source>
        <dbReference type="ARBA" id="ARBA00022842"/>
    </source>
</evidence>
<dbReference type="InterPro" id="IPR001757">
    <property type="entry name" value="P_typ_ATPase"/>
</dbReference>
<feature type="transmembrane region" description="Helical" evidence="12">
    <location>
        <begin position="846"/>
        <end position="870"/>
    </location>
</feature>
<keyword evidence="8 12" id="KW-0460">Magnesium</keyword>
<dbReference type="Gene3D" id="3.40.1110.10">
    <property type="entry name" value="Calcium-transporting ATPase, cytoplasmic domain N"/>
    <property type="match status" value="1"/>
</dbReference>
<dbReference type="GO" id="GO:0008553">
    <property type="term" value="F:P-type proton-exporting transporter activity"/>
    <property type="evidence" value="ECO:0007669"/>
    <property type="project" value="UniProtKB-UniRule"/>
</dbReference>
<evidence type="ECO:0000256" key="4">
    <source>
        <dbReference type="ARBA" id="ARBA00022692"/>
    </source>
</evidence>
<keyword evidence="6 12" id="KW-0547">Nucleotide-binding</keyword>
<proteinExistence type="inferred from homology"/>
<feature type="transmembrane region" description="Helical" evidence="12">
    <location>
        <begin position="722"/>
        <end position="744"/>
    </location>
</feature>
<dbReference type="PRINTS" id="PR00120">
    <property type="entry name" value="HATPASE"/>
</dbReference>
<dbReference type="AlphaFoldDB" id="A0AAV9IJ72"/>
<comment type="caution">
    <text evidence="15">The sequence shown here is derived from an EMBL/GenBank/DDBJ whole genome shotgun (WGS) entry which is preliminary data.</text>
</comment>
<feature type="transmembrane region" description="Helical" evidence="12">
    <location>
        <begin position="685"/>
        <end position="702"/>
    </location>
</feature>
<evidence type="ECO:0000256" key="13">
    <source>
        <dbReference type="SAM" id="MobiDB-lite"/>
    </source>
</evidence>
<dbReference type="GO" id="GO:0120029">
    <property type="term" value="P:proton export across plasma membrane"/>
    <property type="evidence" value="ECO:0007669"/>
    <property type="project" value="UniProtKB-UniRule"/>
</dbReference>
<dbReference type="CDD" id="cd02076">
    <property type="entry name" value="P-type_ATPase_H"/>
    <property type="match status" value="1"/>
</dbReference>
<dbReference type="GO" id="GO:0046872">
    <property type="term" value="F:metal ion binding"/>
    <property type="evidence" value="ECO:0007669"/>
    <property type="project" value="UniProtKB-KW"/>
</dbReference>
<evidence type="ECO:0000256" key="11">
    <source>
        <dbReference type="ARBA" id="ARBA00023136"/>
    </source>
</evidence>
<evidence type="ECO:0000256" key="6">
    <source>
        <dbReference type="ARBA" id="ARBA00022741"/>
    </source>
</evidence>
<keyword evidence="16" id="KW-1185">Reference proteome</keyword>
<dbReference type="Pfam" id="PF00690">
    <property type="entry name" value="Cation_ATPase_N"/>
    <property type="match status" value="1"/>
</dbReference>
<name>A0AAV9IJ72_9RHOD</name>
<keyword evidence="10 12" id="KW-1133">Transmembrane helix</keyword>
<dbReference type="InterPro" id="IPR023299">
    <property type="entry name" value="ATPase_P-typ_cyto_dom_N"/>
</dbReference>
<dbReference type="InterPro" id="IPR023298">
    <property type="entry name" value="ATPase_P-typ_TM_dom_sf"/>
</dbReference>
<dbReference type="Pfam" id="PF00702">
    <property type="entry name" value="Hydrolase"/>
    <property type="match status" value="1"/>
</dbReference>
<dbReference type="InterPro" id="IPR006534">
    <property type="entry name" value="P-type_ATPase_IIIA"/>
</dbReference>
<feature type="region of interest" description="Disordered" evidence="13">
    <location>
        <begin position="900"/>
        <end position="951"/>
    </location>
</feature>
<feature type="compositionally biased region" description="Acidic residues" evidence="13">
    <location>
        <begin position="902"/>
        <end position="918"/>
    </location>
</feature>
<keyword evidence="12" id="KW-0375">Hydrogen ion transport</keyword>
<dbReference type="Pfam" id="PF00122">
    <property type="entry name" value="E1-E2_ATPase"/>
    <property type="match status" value="1"/>
</dbReference>
<dbReference type="Gene3D" id="1.20.1110.10">
    <property type="entry name" value="Calcium-transporting ATPase, transmembrane domain"/>
    <property type="match status" value="1"/>
</dbReference>
<dbReference type="InterPro" id="IPR044492">
    <property type="entry name" value="P_typ_ATPase_HD_dom"/>
</dbReference>
<dbReference type="InterPro" id="IPR018303">
    <property type="entry name" value="ATPase_P-typ_P_site"/>
</dbReference>
<dbReference type="FunFam" id="2.70.150.10:FF:000004">
    <property type="entry name" value="Plasma membrane ATPase"/>
    <property type="match status" value="1"/>
</dbReference>
<dbReference type="SUPFAM" id="SSF81653">
    <property type="entry name" value="Calcium ATPase, transduction domain A"/>
    <property type="match status" value="1"/>
</dbReference>
<dbReference type="PROSITE" id="PS00154">
    <property type="entry name" value="ATPASE_E1_E2"/>
    <property type="match status" value="1"/>
</dbReference>
<keyword evidence="12" id="KW-0406">Ion transport</keyword>
<evidence type="ECO:0000259" key="14">
    <source>
        <dbReference type="SMART" id="SM00831"/>
    </source>
</evidence>
<keyword evidence="5" id="KW-0479">Metal-binding</keyword>
<evidence type="ECO:0000256" key="9">
    <source>
        <dbReference type="ARBA" id="ARBA00022967"/>
    </source>
</evidence>
<dbReference type="SFLD" id="SFLDF00027">
    <property type="entry name" value="p-type_atpase"/>
    <property type="match status" value="1"/>
</dbReference>
<dbReference type="PANTHER" id="PTHR42861">
    <property type="entry name" value="CALCIUM-TRANSPORTING ATPASE"/>
    <property type="match status" value="1"/>
</dbReference>
<evidence type="ECO:0000256" key="12">
    <source>
        <dbReference type="RuleBase" id="RU362083"/>
    </source>
</evidence>
<dbReference type="InterPro" id="IPR004014">
    <property type="entry name" value="ATPase_P-typ_cation-transptr_N"/>
</dbReference>
<dbReference type="SMART" id="SM00831">
    <property type="entry name" value="Cation_ATPase_N"/>
    <property type="match status" value="1"/>
</dbReference>
<dbReference type="Gene3D" id="2.70.150.10">
    <property type="entry name" value="Calcium-transporting ATPase, cytoplasmic transduction domain A"/>
    <property type="match status" value="1"/>
</dbReference>
<organism evidence="15 16">
    <name type="scientific">Galdieria yellowstonensis</name>
    <dbReference type="NCBI Taxonomy" id="3028027"/>
    <lineage>
        <taxon>Eukaryota</taxon>
        <taxon>Rhodophyta</taxon>
        <taxon>Bangiophyceae</taxon>
        <taxon>Galdieriales</taxon>
        <taxon>Galdieriaceae</taxon>
        <taxon>Galdieria</taxon>
    </lineage>
</organism>
<keyword evidence="9 12" id="KW-1278">Translocase</keyword>
<evidence type="ECO:0000256" key="7">
    <source>
        <dbReference type="ARBA" id="ARBA00022840"/>
    </source>
</evidence>
<dbReference type="InterPro" id="IPR023214">
    <property type="entry name" value="HAD_sf"/>
</dbReference>
<dbReference type="SFLD" id="SFLDS00003">
    <property type="entry name" value="Haloacid_Dehalogenase"/>
    <property type="match status" value="1"/>
</dbReference>
<comment type="subcellular location">
    <subcellularLocation>
        <location evidence="12">Cell membrane</location>
        <topology evidence="12">Multi-pass membrane protein</topology>
    </subcellularLocation>
    <subcellularLocation>
        <location evidence="1">Membrane</location>
        <topology evidence="1">Multi-pass membrane protein</topology>
    </subcellularLocation>
</comment>
<dbReference type="Proteomes" id="UP001300502">
    <property type="component" value="Unassembled WGS sequence"/>
</dbReference>
<dbReference type="GO" id="GO:0005524">
    <property type="term" value="F:ATP binding"/>
    <property type="evidence" value="ECO:0007669"/>
    <property type="project" value="UniProtKB-UniRule"/>
</dbReference>
<dbReference type="FunFam" id="3.40.50.1000:FF:000211">
    <property type="entry name" value="Plasma membrane ATPase"/>
    <property type="match status" value="1"/>
</dbReference>
<keyword evidence="11 12" id="KW-0472">Membrane</keyword>
<evidence type="ECO:0000313" key="15">
    <source>
        <dbReference type="EMBL" id="KAK4527490.1"/>
    </source>
</evidence>
<keyword evidence="4 12" id="KW-0812">Transmembrane</keyword>
<protein>
    <recommendedName>
        <fullName evidence="12">Plasma membrane ATPase</fullName>
        <ecNumber evidence="12">7.1.2.1</ecNumber>
    </recommendedName>
</protein>
<comment type="similarity">
    <text evidence="2 12">Belongs to the cation transport ATPase (P-type) (TC 3.A.3) family. Type IIIA subfamily.</text>
</comment>
<dbReference type="InterPro" id="IPR059000">
    <property type="entry name" value="ATPase_P-type_domA"/>
</dbReference>
<dbReference type="GO" id="GO:0016887">
    <property type="term" value="F:ATP hydrolysis activity"/>
    <property type="evidence" value="ECO:0007669"/>
    <property type="project" value="InterPro"/>
</dbReference>
<dbReference type="PRINTS" id="PR00119">
    <property type="entry name" value="CATATPASE"/>
</dbReference>